<evidence type="ECO:0000313" key="3">
    <source>
        <dbReference type="Proteomes" id="UP001175261"/>
    </source>
</evidence>
<reference evidence="2" key="1">
    <citation type="submission" date="2022-10" db="EMBL/GenBank/DDBJ databases">
        <title>Determination and structural analysis of whole genome sequence of Sarocladium strictum F4-1.</title>
        <authorList>
            <person name="Hu L."/>
            <person name="Jiang Y."/>
        </authorList>
    </citation>
    <scope>NUCLEOTIDE SEQUENCE</scope>
    <source>
        <strain evidence="2">F4-1</strain>
    </source>
</reference>
<comment type="caution">
    <text evidence="2">The sequence shown here is derived from an EMBL/GenBank/DDBJ whole genome shotgun (WGS) entry which is preliminary data.</text>
</comment>
<gene>
    <name evidence="2" type="ORF">NLU13_3677</name>
</gene>
<organism evidence="2 3">
    <name type="scientific">Sarocladium strictum</name>
    <name type="common">Black bundle disease fungus</name>
    <name type="synonym">Acremonium strictum</name>
    <dbReference type="NCBI Taxonomy" id="5046"/>
    <lineage>
        <taxon>Eukaryota</taxon>
        <taxon>Fungi</taxon>
        <taxon>Dikarya</taxon>
        <taxon>Ascomycota</taxon>
        <taxon>Pezizomycotina</taxon>
        <taxon>Sordariomycetes</taxon>
        <taxon>Hypocreomycetidae</taxon>
        <taxon>Hypocreales</taxon>
        <taxon>Sarocladiaceae</taxon>
        <taxon>Sarocladium</taxon>
    </lineage>
</organism>
<protein>
    <submittedName>
        <fullName evidence="2">Uncharacterized protein</fullName>
    </submittedName>
</protein>
<keyword evidence="1" id="KW-0732">Signal</keyword>
<dbReference type="EMBL" id="JAPDFR010000002">
    <property type="protein sequence ID" value="KAK0390104.1"/>
    <property type="molecule type" value="Genomic_DNA"/>
</dbReference>
<evidence type="ECO:0000256" key="1">
    <source>
        <dbReference type="SAM" id="SignalP"/>
    </source>
</evidence>
<accession>A0AA39GN84</accession>
<keyword evidence="3" id="KW-1185">Reference proteome</keyword>
<dbReference type="AlphaFoldDB" id="A0AA39GN84"/>
<name>A0AA39GN84_SARSR</name>
<proteinExistence type="predicted"/>
<dbReference type="Proteomes" id="UP001175261">
    <property type="component" value="Unassembled WGS sequence"/>
</dbReference>
<feature type="signal peptide" evidence="1">
    <location>
        <begin position="1"/>
        <end position="18"/>
    </location>
</feature>
<evidence type="ECO:0000313" key="2">
    <source>
        <dbReference type="EMBL" id="KAK0390104.1"/>
    </source>
</evidence>
<sequence>MKLTTLLVSAVMALGVAGVDPEAGNDVEVLDFSGENVTEFDARDEEDLEARTDYNKCGWGAYERQGECYCTNSKDYDYDEAARKCVKKLRCKGENVKVEVVDYNKVCKCTRTGEEYNSKTGCACKNGEEYSEQYKKCIPTCEHGEASIVLLRPPLRDCTRMILTTSQEYNPTTGNCEKPFTCKGNNVDIVTGADGKKSCKCKDAYATYNERKGCRCNTGYELSWPEKKCVPTCGDGAYYEGGACECKKHWEVYNETEKRCEKPLSCEGKNVTIASDAYGKKYCKCELEGQVYNKGKGCQCKHGEEYSEEYKKCIPDCPYGKKYNGKECAPICKGDDVIYKQDQCKCTKPSQYYDETYGCKNRCDGDATYDWHKKECKCSYGKDYVKGTGCVDKCIKPAYFKKDQCVCPAKDQYYKEHVGCKDRCEEAENTHWNGHECVCDRGLSDHGGKCVAPPTCEGRGSSYFDTHSWKCACRSKHETYVEHKGCAKKCGPDEELEWGYGGAKCVCKDGYKKTKWGCQEDGY</sequence>
<feature type="chain" id="PRO_5041212126" evidence="1">
    <location>
        <begin position="19"/>
        <end position="523"/>
    </location>
</feature>